<dbReference type="AlphaFoldDB" id="A0AAW5R539"/>
<dbReference type="SUPFAM" id="SSF52283">
    <property type="entry name" value="Formate/glycerate dehydrogenase catalytic domain-like"/>
    <property type="match status" value="1"/>
</dbReference>
<evidence type="ECO:0000259" key="5">
    <source>
        <dbReference type="Pfam" id="PF00389"/>
    </source>
</evidence>
<evidence type="ECO:0000256" key="4">
    <source>
        <dbReference type="RuleBase" id="RU003719"/>
    </source>
</evidence>
<dbReference type="InterPro" id="IPR006140">
    <property type="entry name" value="D-isomer_DH_NAD-bd"/>
</dbReference>
<protein>
    <submittedName>
        <fullName evidence="7">D-glycerate dehydrogenase</fullName>
    </submittedName>
</protein>
<dbReference type="InterPro" id="IPR029753">
    <property type="entry name" value="D-isomer_DH_CS"/>
</dbReference>
<evidence type="ECO:0000313" key="7">
    <source>
        <dbReference type="EMBL" id="MCT8974249.1"/>
    </source>
</evidence>
<dbReference type="InterPro" id="IPR036291">
    <property type="entry name" value="NAD(P)-bd_dom_sf"/>
</dbReference>
<gene>
    <name evidence="7" type="ORF">MUB46_20475</name>
</gene>
<dbReference type="InterPro" id="IPR050223">
    <property type="entry name" value="D-isomer_2-hydroxyacid_DH"/>
</dbReference>
<dbReference type="EMBL" id="JALIDZ010000011">
    <property type="protein sequence ID" value="MCT8974249.1"/>
    <property type="molecule type" value="Genomic_DNA"/>
</dbReference>
<dbReference type="PANTHER" id="PTHR10996:SF178">
    <property type="entry name" value="2-HYDROXYACID DEHYDROGENASE YGL185C-RELATED"/>
    <property type="match status" value="1"/>
</dbReference>
<organism evidence="7 8">
    <name type="scientific">Microbaculum marinisediminis</name>
    <dbReference type="NCBI Taxonomy" id="2931392"/>
    <lineage>
        <taxon>Bacteria</taxon>
        <taxon>Pseudomonadati</taxon>
        <taxon>Pseudomonadota</taxon>
        <taxon>Alphaproteobacteria</taxon>
        <taxon>Hyphomicrobiales</taxon>
        <taxon>Tepidamorphaceae</taxon>
        <taxon>Microbaculum</taxon>
    </lineage>
</organism>
<dbReference type="InterPro" id="IPR006139">
    <property type="entry name" value="D-isomer_2_OHA_DH_cat_dom"/>
</dbReference>
<evidence type="ECO:0000313" key="8">
    <source>
        <dbReference type="Proteomes" id="UP001320898"/>
    </source>
</evidence>
<evidence type="ECO:0000256" key="2">
    <source>
        <dbReference type="ARBA" id="ARBA00023002"/>
    </source>
</evidence>
<dbReference type="PANTHER" id="PTHR10996">
    <property type="entry name" value="2-HYDROXYACID DEHYDROGENASE-RELATED"/>
    <property type="match status" value="1"/>
</dbReference>
<dbReference type="RefSeq" id="WP_261617835.1">
    <property type="nucleotide sequence ID" value="NZ_JALIDZ010000011.1"/>
</dbReference>
<dbReference type="Pfam" id="PF02826">
    <property type="entry name" value="2-Hacid_dh_C"/>
    <property type="match status" value="1"/>
</dbReference>
<dbReference type="SUPFAM" id="SSF51735">
    <property type="entry name" value="NAD(P)-binding Rossmann-fold domains"/>
    <property type="match status" value="1"/>
</dbReference>
<evidence type="ECO:0000256" key="1">
    <source>
        <dbReference type="ARBA" id="ARBA00005854"/>
    </source>
</evidence>
<dbReference type="FunFam" id="3.40.50.720:FF:000203">
    <property type="entry name" value="D-3-phosphoglycerate dehydrogenase (SerA)"/>
    <property type="match status" value="1"/>
</dbReference>
<feature type="domain" description="D-isomer specific 2-hydroxyacid dehydrogenase catalytic" evidence="5">
    <location>
        <begin position="29"/>
        <end position="342"/>
    </location>
</feature>
<dbReference type="CDD" id="cd05301">
    <property type="entry name" value="GDH"/>
    <property type="match status" value="1"/>
</dbReference>
<keyword evidence="3" id="KW-0520">NAD</keyword>
<reference evidence="7 8" key="1">
    <citation type="submission" date="2022-04" db="EMBL/GenBank/DDBJ databases">
        <authorList>
            <person name="Ye Y.-Q."/>
            <person name="Du Z.-J."/>
        </authorList>
    </citation>
    <scope>NUCLEOTIDE SEQUENCE [LARGE SCALE GENOMIC DNA]</scope>
    <source>
        <strain evidence="7 8">A6E488</strain>
    </source>
</reference>
<evidence type="ECO:0000259" key="6">
    <source>
        <dbReference type="Pfam" id="PF02826"/>
    </source>
</evidence>
<dbReference type="Proteomes" id="UP001320898">
    <property type="component" value="Unassembled WGS sequence"/>
</dbReference>
<comment type="similarity">
    <text evidence="1 4">Belongs to the D-isomer specific 2-hydroxyacid dehydrogenase family.</text>
</comment>
<dbReference type="GO" id="GO:0016618">
    <property type="term" value="F:hydroxypyruvate reductase [NAD(P)H] activity"/>
    <property type="evidence" value="ECO:0007669"/>
    <property type="project" value="TreeGrafter"/>
</dbReference>
<dbReference type="Gene3D" id="3.40.50.720">
    <property type="entry name" value="NAD(P)-binding Rossmann-like Domain"/>
    <property type="match status" value="2"/>
</dbReference>
<sequence>MDSADNHPWASVSILDESPLNSRDNPCPILIADDLPLEAVRVFRSAFSDVSVLASRDHTVPGLLAAAEGVRVVVTTPRYTLDDALFRALPDSVEIIALYSAGHDHVDIEAARRHRKAVINTPNVLADSVADLAMTLLLGAARRVVEGFDLIRSGTWSGFAPTLLLGRELRGQVLGIYGMGSIGREVSTRAQAFGMNIAYRSRTQLPRSVEYGARFIADDRDFLGSCDILLLSASLTPHTRKFLNAERIAWLKPGAIVVNISRGELIDDNALIEALMSGHVAAAGLDVFDNEPTVDPRYLRMPSVFALPHIGSATVEGRVSMADVLVEGIERLLVGEEPSNRLA</sequence>
<dbReference type="GO" id="GO:0030267">
    <property type="term" value="F:glyoxylate reductase (NADPH) activity"/>
    <property type="evidence" value="ECO:0007669"/>
    <property type="project" value="TreeGrafter"/>
</dbReference>
<dbReference type="GO" id="GO:0051287">
    <property type="term" value="F:NAD binding"/>
    <property type="evidence" value="ECO:0007669"/>
    <property type="project" value="InterPro"/>
</dbReference>
<proteinExistence type="inferred from homology"/>
<dbReference type="GO" id="GO:0005829">
    <property type="term" value="C:cytosol"/>
    <property type="evidence" value="ECO:0007669"/>
    <property type="project" value="TreeGrafter"/>
</dbReference>
<evidence type="ECO:0000256" key="3">
    <source>
        <dbReference type="ARBA" id="ARBA00023027"/>
    </source>
</evidence>
<dbReference type="PROSITE" id="PS00671">
    <property type="entry name" value="D_2_HYDROXYACID_DH_3"/>
    <property type="match status" value="1"/>
</dbReference>
<name>A0AAW5R539_9HYPH</name>
<dbReference type="Pfam" id="PF00389">
    <property type="entry name" value="2-Hacid_dh"/>
    <property type="match status" value="1"/>
</dbReference>
<feature type="domain" description="D-isomer specific 2-hydroxyacid dehydrogenase NAD-binding" evidence="6">
    <location>
        <begin position="134"/>
        <end position="311"/>
    </location>
</feature>
<accession>A0AAW5R539</accession>
<comment type="caution">
    <text evidence="7">The sequence shown here is derived from an EMBL/GenBank/DDBJ whole genome shotgun (WGS) entry which is preliminary data.</text>
</comment>
<keyword evidence="2 4" id="KW-0560">Oxidoreductase</keyword>
<keyword evidence="8" id="KW-1185">Reference proteome</keyword>